<dbReference type="STRING" id="1550231.SAMN05660662_1837"/>
<keyword evidence="3" id="KW-1185">Reference proteome</keyword>
<name>A0A1G7KFI1_9ACTN</name>
<dbReference type="AlphaFoldDB" id="A0A1G7KFI1"/>
<evidence type="ECO:0000313" key="3">
    <source>
        <dbReference type="Proteomes" id="UP000199406"/>
    </source>
</evidence>
<sequence length="104" mass="11307">MGQTKLWTAGDPVERQAGTRGSPGYRPGMYVETVVQINDRDTYQASVRLRTAVVSNRPPIDALVRFSPTGWLTMKPLAGGKVTVVSAAEVFDVTNLERVQSLDG</sequence>
<gene>
    <name evidence="2" type="ORF">SAMN05660662_1837</name>
</gene>
<dbReference type="Proteomes" id="UP000199406">
    <property type="component" value="Unassembled WGS sequence"/>
</dbReference>
<reference evidence="3" key="1">
    <citation type="submission" date="2016-10" db="EMBL/GenBank/DDBJ databases">
        <authorList>
            <person name="Varghese N."/>
            <person name="Submissions S."/>
        </authorList>
    </citation>
    <scope>NUCLEOTIDE SEQUENCE [LARGE SCALE GENOMIC DNA]</scope>
    <source>
        <strain evidence="3">DSM 44268</strain>
    </source>
</reference>
<feature type="region of interest" description="Disordered" evidence="1">
    <location>
        <begin position="1"/>
        <end position="25"/>
    </location>
</feature>
<protein>
    <submittedName>
        <fullName evidence="2">Uncharacterized protein</fullName>
    </submittedName>
</protein>
<evidence type="ECO:0000256" key="1">
    <source>
        <dbReference type="SAM" id="MobiDB-lite"/>
    </source>
</evidence>
<dbReference type="EMBL" id="FNBT01000003">
    <property type="protein sequence ID" value="SDF35876.1"/>
    <property type="molecule type" value="Genomic_DNA"/>
</dbReference>
<proteinExistence type="predicted"/>
<evidence type="ECO:0000313" key="2">
    <source>
        <dbReference type="EMBL" id="SDF35876.1"/>
    </source>
</evidence>
<accession>A0A1G7KFI1</accession>
<organism evidence="2 3">
    <name type="scientific">Blastococcus aurantiacus</name>
    <dbReference type="NCBI Taxonomy" id="1550231"/>
    <lineage>
        <taxon>Bacteria</taxon>
        <taxon>Bacillati</taxon>
        <taxon>Actinomycetota</taxon>
        <taxon>Actinomycetes</taxon>
        <taxon>Geodermatophilales</taxon>
        <taxon>Geodermatophilaceae</taxon>
        <taxon>Blastococcus</taxon>
    </lineage>
</organism>